<evidence type="ECO:0000256" key="2">
    <source>
        <dbReference type="ARBA" id="ARBA00022475"/>
    </source>
</evidence>
<keyword evidence="4 6" id="KW-1133">Transmembrane helix</keyword>
<dbReference type="PANTHER" id="PTHR23513">
    <property type="entry name" value="INTEGRAL MEMBRANE EFFLUX PROTEIN-RELATED"/>
    <property type="match status" value="1"/>
</dbReference>
<feature type="transmembrane region" description="Helical" evidence="6">
    <location>
        <begin position="275"/>
        <end position="292"/>
    </location>
</feature>
<evidence type="ECO:0000313" key="8">
    <source>
        <dbReference type="Proteomes" id="UP001500393"/>
    </source>
</evidence>
<accession>A0ABP4NW40</accession>
<keyword evidence="5 6" id="KW-0472">Membrane</keyword>
<feature type="transmembrane region" description="Helical" evidence="6">
    <location>
        <begin position="169"/>
        <end position="187"/>
    </location>
</feature>
<evidence type="ECO:0000256" key="3">
    <source>
        <dbReference type="ARBA" id="ARBA00022692"/>
    </source>
</evidence>
<feature type="transmembrane region" description="Helical" evidence="6">
    <location>
        <begin position="145"/>
        <end position="163"/>
    </location>
</feature>
<organism evidence="7 8">
    <name type="scientific">Kribbella sancticallisti</name>
    <dbReference type="NCBI Taxonomy" id="460087"/>
    <lineage>
        <taxon>Bacteria</taxon>
        <taxon>Bacillati</taxon>
        <taxon>Actinomycetota</taxon>
        <taxon>Actinomycetes</taxon>
        <taxon>Propionibacteriales</taxon>
        <taxon>Kribbellaceae</taxon>
        <taxon>Kribbella</taxon>
    </lineage>
</organism>
<comment type="caution">
    <text evidence="7">The sequence shown here is derived from an EMBL/GenBank/DDBJ whole genome shotgun (WGS) entry which is preliminary data.</text>
</comment>
<keyword evidence="8" id="KW-1185">Reference proteome</keyword>
<feature type="transmembrane region" description="Helical" evidence="6">
    <location>
        <begin position="332"/>
        <end position="358"/>
    </location>
</feature>
<keyword evidence="2" id="KW-1003">Cell membrane</keyword>
<feature type="transmembrane region" description="Helical" evidence="6">
    <location>
        <begin position="21"/>
        <end position="40"/>
    </location>
</feature>
<dbReference type="Gene3D" id="1.20.1250.20">
    <property type="entry name" value="MFS general substrate transporter like domains"/>
    <property type="match status" value="1"/>
</dbReference>
<dbReference type="InterPro" id="IPR036259">
    <property type="entry name" value="MFS_trans_sf"/>
</dbReference>
<keyword evidence="3 6" id="KW-0812">Transmembrane</keyword>
<dbReference type="SUPFAM" id="SSF103473">
    <property type="entry name" value="MFS general substrate transporter"/>
    <property type="match status" value="1"/>
</dbReference>
<evidence type="ECO:0000313" key="7">
    <source>
        <dbReference type="EMBL" id="GAA1569074.1"/>
    </source>
</evidence>
<evidence type="ECO:0000256" key="1">
    <source>
        <dbReference type="ARBA" id="ARBA00004651"/>
    </source>
</evidence>
<evidence type="ECO:0000256" key="6">
    <source>
        <dbReference type="SAM" id="Phobius"/>
    </source>
</evidence>
<dbReference type="PANTHER" id="PTHR23513:SF11">
    <property type="entry name" value="STAPHYLOFERRIN A TRANSPORTER"/>
    <property type="match status" value="1"/>
</dbReference>
<feature type="transmembrane region" description="Helical" evidence="6">
    <location>
        <begin position="243"/>
        <end position="263"/>
    </location>
</feature>
<dbReference type="EMBL" id="BAAAOS010000018">
    <property type="protein sequence ID" value="GAA1569074.1"/>
    <property type="molecule type" value="Genomic_DNA"/>
</dbReference>
<evidence type="ECO:0000256" key="4">
    <source>
        <dbReference type="ARBA" id="ARBA00022989"/>
    </source>
</evidence>
<gene>
    <name evidence="7" type="ORF">GCM10009789_23160</name>
</gene>
<dbReference type="RefSeq" id="WP_344212788.1">
    <property type="nucleotide sequence ID" value="NZ_BAAAOS010000018.1"/>
</dbReference>
<name>A0ABP4NW40_9ACTN</name>
<comment type="subcellular location">
    <subcellularLocation>
        <location evidence="1">Cell membrane</location>
        <topology evidence="1">Multi-pass membrane protein</topology>
    </subcellularLocation>
</comment>
<dbReference type="Proteomes" id="UP001500393">
    <property type="component" value="Unassembled WGS sequence"/>
</dbReference>
<feature type="transmembrane region" description="Helical" evidence="6">
    <location>
        <begin position="46"/>
        <end position="66"/>
    </location>
</feature>
<feature type="transmembrane region" description="Helical" evidence="6">
    <location>
        <begin position="218"/>
        <end position="237"/>
    </location>
</feature>
<feature type="transmembrane region" description="Helical" evidence="6">
    <location>
        <begin position="102"/>
        <end position="124"/>
    </location>
</feature>
<proteinExistence type="predicted"/>
<feature type="transmembrane region" description="Helical" evidence="6">
    <location>
        <begin position="364"/>
        <end position="383"/>
    </location>
</feature>
<feature type="transmembrane region" description="Helical" evidence="6">
    <location>
        <begin position="298"/>
        <end position="320"/>
    </location>
</feature>
<reference evidence="8" key="1">
    <citation type="journal article" date="2019" name="Int. J. Syst. Evol. Microbiol.">
        <title>The Global Catalogue of Microorganisms (GCM) 10K type strain sequencing project: providing services to taxonomists for standard genome sequencing and annotation.</title>
        <authorList>
            <consortium name="The Broad Institute Genomics Platform"/>
            <consortium name="The Broad Institute Genome Sequencing Center for Infectious Disease"/>
            <person name="Wu L."/>
            <person name="Ma J."/>
        </authorList>
    </citation>
    <scope>NUCLEOTIDE SEQUENCE [LARGE SCALE GENOMIC DNA]</scope>
    <source>
        <strain evidence="8">JCM 14969</strain>
    </source>
</reference>
<sequence>MSTYREVFGQAEFRNLWISTALGNASATMTSLTLAIVVNAETGSALLSALVMFGPSLAHVIGASTLMSAADTAKPRRLLVLFAVVSTAAIAAQAAFDLAATARLLLTLAVAYGLSIASGVRWGLLNEVVHRDQFILGRSAMNLSVGAMQIAGFGAAGLLLQVFDAGQVFWLAAAFSALTVPVLRFGLKDRAPRRLTGTSPGETWRGNRALLSQPATRPLLLALCVPNGLIVGCEALFVPYAGAAAGLLLAAGAAGMMLGDLVVGRFLSRDLRRKASVYLRILLAVPFLAFAFDPPIGVLATLVAIGSIGYSASLSQQELLVEATTFELRGQVLGLASALRMTTFGICAVVAGAVADLAAPQPTIAAFAALSLVVSIALTRPLARVGSVQETVRSA</sequence>
<protein>
    <submittedName>
        <fullName evidence="7">MFS transporter</fullName>
    </submittedName>
</protein>
<evidence type="ECO:0000256" key="5">
    <source>
        <dbReference type="ARBA" id="ARBA00023136"/>
    </source>
</evidence>
<feature type="transmembrane region" description="Helical" evidence="6">
    <location>
        <begin position="78"/>
        <end position="96"/>
    </location>
</feature>